<dbReference type="PANTHER" id="PTHR47572">
    <property type="entry name" value="LIPOPROTEIN-RELATED"/>
    <property type="match status" value="1"/>
</dbReference>
<evidence type="ECO:0000259" key="3">
    <source>
        <dbReference type="Pfam" id="PF08450"/>
    </source>
</evidence>
<sequence>MELELVSDGLRFPEGPLVLRDGSVVFCQMMSGTLSRRHPDGTISTIADVGGGPNGAAIGSDGAVYVANNGGVSFTMVGDVAFGGHQHPDYIGGRIQRVTLDGEVTDLYVEGDRGPLRGPNDLIFDGHGGFYFTDSGKIREQDLDHGTLYYAAEDGSSITSVVHPLAAPNGVGLSPDGSRLYVSETMTGRLWYWDVEAPGRLTGGSQPFTPGGGTLLHGFGGYTGLDSLAVDSHGNVNVGTLFHGSVSTIAPDGRLVGQVGLGLDPFFTNITFGGPELTTAYITGSGHGRLYRATWPVPGLPPAFEAG</sequence>
<protein>
    <submittedName>
        <fullName evidence="4">Gluconolactonase</fullName>
        <ecNumber evidence="4">3.1.1.17</ecNumber>
    </submittedName>
</protein>
<evidence type="ECO:0000313" key="4">
    <source>
        <dbReference type="EMBL" id="MBB5897013.1"/>
    </source>
</evidence>
<dbReference type="GO" id="GO:0004341">
    <property type="term" value="F:gluconolactonase activity"/>
    <property type="evidence" value="ECO:0007669"/>
    <property type="project" value="UniProtKB-EC"/>
</dbReference>
<dbReference type="Proteomes" id="UP000585638">
    <property type="component" value="Unassembled WGS sequence"/>
</dbReference>
<keyword evidence="5" id="KW-1185">Reference proteome</keyword>
<dbReference type="GO" id="GO:0046872">
    <property type="term" value="F:metal ion binding"/>
    <property type="evidence" value="ECO:0007669"/>
    <property type="project" value="UniProtKB-KW"/>
</dbReference>
<reference evidence="4 5" key="1">
    <citation type="submission" date="2020-08" db="EMBL/GenBank/DDBJ databases">
        <title>Sequencing the genomes of 1000 actinobacteria strains.</title>
        <authorList>
            <person name="Klenk H.-P."/>
        </authorList>
    </citation>
    <scope>NUCLEOTIDE SEQUENCE [LARGE SCALE GENOMIC DNA]</scope>
    <source>
        <strain evidence="4 5">DSM 43851</strain>
    </source>
</reference>
<comment type="caution">
    <text evidence="4">The sequence shown here is derived from an EMBL/GenBank/DDBJ whole genome shotgun (WGS) entry which is preliminary data.</text>
</comment>
<accession>A0A7W9KQR6</accession>
<dbReference type="InterPro" id="IPR013658">
    <property type="entry name" value="SGL"/>
</dbReference>
<dbReference type="InterPro" id="IPR051262">
    <property type="entry name" value="SMP-30/CGR1_Lactonase"/>
</dbReference>
<feature type="active site" description="Proton donor/acceptor" evidence="1">
    <location>
        <position position="226"/>
    </location>
</feature>
<proteinExistence type="predicted"/>
<feature type="binding site" evidence="2">
    <location>
        <position position="120"/>
    </location>
    <ligand>
        <name>substrate</name>
    </ligand>
</feature>
<keyword evidence="2" id="KW-0479">Metal-binding</keyword>
<dbReference type="RefSeq" id="WP_184869483.1">
    <property type="nucleotide sequence ID" value="NZ_JACHIR010000002.1"/>
</dbReference>
<keyword evidence="2" id="KW-0862">Zinc</keyword>
<dbReference type="Pfam" id="PF08450">
    <property type="entry name" value="SGL"/>
    <property type="match status" value="1"/>
</dbReference>
<evidence type="ECO:0000256" key="1">
    <source>
        <dbReference type="PIRSR" id="PIRSR605511-1"/>
    </source>
</evidence>
<evidence type="ECO:0000256" key="2">
    <source>
        <dbReference type="PIRSR" id="PIRSR605511-2"/>
    </source>
</evidence>
<evidence type="ECO:0000313" key="5">
    <source>
        <dbReference type="Proteomes" id="UP000585638"/>
    </source>
</evidence>
<dbReference type="EMBL" id="JACHIR010000002">
    <property type="protein sequence ID" value="MBB5897013.1"/>
    <property type="molecule type" value="Genomic_DNA"/>
</dbReference>
<keyword evidence="4" id="KW-0378">Hydrolase</keyword>
<dbReference type="SUPFAM" id="SSF63829">
    <property type="entry name" value="Calcium-dependent phosphotriesterase"/>
    <property type="match status" value="1"/>
</dbReference>
<gene>
    <name evidence="4" type="ORF">BJ998_008272</name>
</gene>
<dbReference type="PRINTS" id="PR01790">
    <property type="entry name" value="SMP30FAMILY"/>
</dbReference>
<name>A0A7W9KQR6_9PSEU</name>
<feature type="binding site" evidence="2">
    <location>
        <position position="169"/>
    </location>
    <ligand>
        <name>a divalent metal cation</name>
        <dbReference type="ChEBI" id="CHEBI:60240"/>
    </ligand>
</feature>
<dbReference type="AlphaFoldDB" id="A0A7W9KQR6"/>
<dbReference type="InterPro" id="IPR005511">
    <property type="entry name" value="SMP-30"/>
</dbReference>
<organism evidence="4 5">
    <name type="scientific">Kutzneria kofuensis</name>
    <dbReference type="NCBI Taxonomy" id="103725"/>
    <lineage>
        <taxon>Bacteria</taxon>
        <taxon>Bacillati</taxon>
        <taxon>Actinomycetota</taxon>
        <taxon>Actinomycetes</taxon>
        <taxon>Pseudonocardiales</taxon>
        <taxon>Pseudonocardiaceae</taxon>
        <taxon>Kutzneria</taxon>
    </lineage>
</organism>
<dbReference type="EC" id="3.1.1.17" evidence="4"/>
<dbReference type="Gene3D" id="2.120.10.30">
    <property type="entry name" value="TolB, C-terminal domain"/>
    <property type="match status" value="1"/>
</dbReference>
<feature type="domain" description="SMP-30/Gluconolactonase/LRE-like region" evidence="3">
    <location>
        <begin position="12"/>
        <end position="284"/>
    </location>
</feature>
<dbReference type="InterPro" id="IPR011042">
    <property type="entry name" value="6-blade_b-propeller_TolB-like"/>
</dbReference>
<dbReference type="PANTHER" id="PTHR47572:SF5">
    <property type="entry name" value="BLR2277 PROTEIN"/>
    <property type="match status" value="1"/>
</dbReference>
<comment type="cofactor">
    <cofactor evidence="2">
        <name>Zn(2+)</name>
        <dbReference type="ChEBI" id="CHEBI:29105"/>
    </cofactor>
    <text evidence="2">Binds 1 divalent metal cation per subunit.</text>
</comment>
<feature type="binding site" evidence="2">
    <location>
        <position position="226"/>
    </location>
    <ligand>
        <name>a divalent metal cation</name>
        <dbReference type="ChEBI" id="CHEBI:60240"/>
    </ligand>
</feature>